<dbReference type="Proteomes" id="UP000747542">
    <property type="component" value="Unassembled WGS sequence"/>
</dbReference>
<feature type="compositionally biased region" description="Polar residues" evidence="1">
    <location>
        <begin position="1"/>
        <end position="11"/>
    </location>
</feature>
<dbReference type="EMBL" id="JAHLQT010007187">
    <property type="protein sequence ID" value="KAG7174725.1"/>
    <property type="molecule type" value="Genomic_DNA"/>
</dbReference>
<feature type="region of interest" description="Disordered" evidence="1">
    <location>
        <begin position="59"/>
        <end position="121"/>
    </location>
</feature>
<evidence type="ECO:0000256" key="1">
    <source>
        <dbReference type="SAM" id="MobiDB-lite"/>
    </source>
</evidence>
<comment type="caution">
    <text evidence="2">The sequence shown here is derived from an EMBL/GenBank/DDBJ whole genome shotgun (WGS) entry which is preliminary data.</text>
</comment>
<organism evidence="2 3">
    <name type="scientific">Homarus americanus</name>
    <name type="common">American lobster</name>
    <dbReference type="NCBI Taxonomy" id="6706"/>
    <lineage>
        <taxon>Eukaryota</taxon>
        <taxon>Metazoa</taxon>
        <taxon>Ecdysozoa</taxon>
        <taxon>Arthropoda</taxon>
        <taxon>Crustacea</taxon>
        <taxon>Multicrustacea</taxon>
        <taxon>Malacostraca</taxon>
        <taxon>Eumalacostraca</taxon>
        <taxon>Eucarida</taxon>
        <taxon>Decapoda</taxon>
        <taxon>Pleocyemata</taxon>
        <taxon>Astacidea</taxon>
        <taxon>Nephropoidea</taxon>
        <taxon>Nephropidae</taxon>
        <taxon>Homarus</taxon>
    </lineage>
</organism>
<gene>
    <name evidence="2" type="ORF">Hamer_G024388</name>
</gene>
<evidence type="ECO:0000313" key="2">
    <source>
        <dbReference type="EMBL" id="KAG7174725.1"/>
    </source>
</evidence>
<keyword evidence="3" id="KW-1185">Reference proteome</keyword>
<name>A0A8J5N6U8_HOMAM</name>
<feature type="region of interest" description="Disordered" evidence="1">
    <location>
        <begin position="1"/>
        <end position="47"/>
    </location>
</feature>
<accession>A0A8J5N6U8</accession>
<reference evidence="2" key="1">
    <citation type="journal article" date="2021" name="Sci. Adv.">
        <title>The American lobster genome reveals insights on longevity, neural, and immune adaptations.</title>
        <authorList>
            <person name="Polinski J.M."/>
            <person name="Zimin A.V."/>
            <person name="Clark K.F."/>
            <person name="Kohn A.B."/>
            <person name="Sadowski N."/>
            <person name="Timp W."/>
            <person name="Ptitsyn A."/>
            <person name="Khanna P."/>
            <person name="Romanova D.Y."/>
            <person name="Williams P."/>
            <person name="Greenwood S.J."/>
            <person name="Moroz L.L."/>
            <person name="Walt D.R."/>
            <person name="Bodnar A.G."/>
        </authorList>
    </citation>
    <scope>NUCLEOTIDE SEQUENCE</scope>
    <source>
        <strain evidence="2">GMGI-L3</strain>
    </source>
</reference>
<proteinExistence type="predicted"/>
<evidence type="ECO:0000313" key="3">
    <source>
        <dbReference type="Proteomes" id="UP000747542"/>
    </source>
</evidence>
<sequence length="121" mass="12775">MRRSCQSNATETPHPPAGRVKVQDSDGDSRTGYGGRGLPIHCTQPHRASPYPLMRAASSVVGPSQNPASGAAHNAAGHRHPSFPHNTGCLARHAVTPPARRAPSPPLHHHLPLPLLPTPLL</sequence>
<protein>
    <submittedName>
        <fullName evidence="2">Uncharacterized protein</fullName>
    </submittedName>
</protein>
<dbReference type="AlphaFoldDB" id="A0A8J5N6U8"/>